<dbReference type="PANTHER" id="PTHR12485:SF1">
    <property type="entry name" value="NADH DEHYDROGENASE [UBIQUINONE] 1 ALPHA SUBCOMPLEX SUBUNIT 7"/>
    <property type="match status" value="1"/>
</dbReference>
<evidence type="ECO:0000256" key="8">
    <source>
        <dbReference type="ARBA" id="ARBA00022792"/>
    </source>
</evidence>
<comment type="caution">
    <text evidence="15">The sequence shown here is derived from an EMBL/GenBank/DDBJ whole genome shotgun (WGS) entry which is preliminary data.</text>
</comment>
<name>A0AAD9RVI5_9HYME</name>
<keyword evidence="16" id="KW-1185">Reference proteome</keyword>
<comment type="similarity">
    <text evidence="3">Belongs to the complex I NDUFA7 subunit family.</text>
</comment>
<keyword evidence="12" id="KW-0472">Membrane</keyword>
<dbReference type="InterPro" id="IPR009947">
    <property type="entry name" value="NDUA7"/>
</dbReference>
<evidence type="ECO:0000256" key="3">
    <source>
        <dbReference type="ARBA" id="ARBA00005482"/>
    </source>
</evidence>
<dbReference type="Pfam" id="PF07347">
    <property type="entry name" value="CI-B14_5a"/>
    <property type="match status" value="1"/>
</dbReference>
<evidence type="ECO:0000256" key="2">
    <source>
        <dbReference type="ARBA" id="ARBA00004443"/>
    </source>
</evidence>
<organism evidence="15 16">
    <name type="scientific">Odynerus spinipes</name>
    <dbReference type="NCBI Taxonomy" id="1348599"/>
    <lineage>
        <taxon>Eukaryota</taxon>
        <taxon>Metazoa</taxon>
        <taxon>Ecdysozoa</taxon>
        <taxon>Arthropoda</taxon>
        <taxon>Hexapoda</taxon>
        <taxon>Insecta</taxon>
        <taxon>Pterygota</taxon>
        <taxon>Neoptera</taxon>
        <taxon>Endopterygota</taxon>
        <taxon>Hymenoptera</taxon>
        <taxon>Apocrita</taxon>
        <taxon>Aculeata</taxon>
        <taxon>Vespoidea</taxon>
        <taxon>Vespidae</taxon>
        <taxon>Eumeninae</taxon>
        <taxon>Odynerus</taxon>
    </lineage>
</organism>
<reference evidence="15" key="1">
    <citation type="submission" date="2021-08" db="EMBL/GenBank/DDBJ databases">
        <authorList>
            <person name="Misof B."/>
            <person name="Oliver O."/>
            <person name="Podsiadlowski L."/>
            <person name="Donath A."/>
            <person name="Peters R."/>
            <person name="Mayer C."/>
            <person name="Rust J."/>
            <person name="Gunkel S."/>
            <person name="Lesny P."/>
            <person name="Martin S."/>
            <person name="Oeyen J.P."/>
            <person name="Petersen M."/>
            <person name="Panagiotis P."/>
            <person name="Wilbrandt J."/>
            <person name="Tanja T."/>
        </authorList>
    </citation>
    <scope>NUCLEOTIDE SEQUENCE</scope>
    <source>
        <strain evidence="15">GBR_01_08_01A</strain>
        <tissue evidence="15">Thorax + abdomen</tissue>
    </source>
</reference>
<dbReference type="GO" id="GO:0006120">
    <property type="term" value="P:mitochondrial electron transport, NADH to ubiquinone"/>
    <property type="evidence" value="ECO:0007669"/>
    <property type="project" value="TreeGrafter"/>
</dbReference>
<dbReference type="PANTHER" id="PTHR12485">
    <property type="entry name" value="NADH-UBIQUINONE OXIDOREDUCTASE SUBUNIT B"/>
    <property type="match status" value="1"/>
</dbReference>
<keyword evidence="7" id="KW-0679">Respiratory chain</keyword>
<evidence type="ECO:0000256" key="9">
    <source>
        <dbReference type="ARBA" id="ARBA00022982"/>
    </source>
</evidence>
<comment type="function">
    <text evidence="1">Accessory subunit of the mitochondrial membrane respiratory chain NADH dehydrogenase (Complex I), that is believed not to be involved in catalysis. Complex I functions in the transfer of electrons from NADH to the respiratory chain. The immediate electron acceptor for the enzyme is believed to be ubiquinone.</text>
</comment>
<accession>A0AAD9RVI5</accession>
<keyword evidence="9" id="KW-0249">Electron transport</keyword>
<evidence type="ECO:0000256" key="14">
    <source>
        <dbReference type="ARBA" id="ARBA00033401"/>
    </source>
</evidence>
<dbReference type="GO" id="GO:0005743">
    <property type="term" value="C:mitochondrial inner membrane"/>
    <property type="evidence" value="ECO:0007669"/>
    <property type="project" value="UniProtKB-SubCell"/>
</dbReference>
<comment type="subunit">
    <text evidence="4">Complex I is composed of 45 different subunits.</text>
</comment>
<evidence type="ECO:0000256" key="13">
    <source>
        <dbReference type="ARBA" id="ARBA00030360"/>
    </source>
</evidence>
<protein>
    <recommendedName>
        <fullName evidence="5">NADH dehydrogenase [ubiquinone] 1 alpha subcomplex subunit 7</fullName>
    </recommendedName>
    <alternativeName>
        <fullName evidence="14">Complex I-B14.5a</fullName>
    </alternativeName>
    <alternativeName>
        <fullName evidence="13">NADH-ubiquinone oxidoreductase subunit B14.5a</fullName>
    </alternativeName>
</protein>
<evidence type="ECO:0000313" key="15">
    <source>
        <dbReference type="EMBL" id="KAK2586646.1"/>
    </source>
</evidence>
<evidence type="ECO:0000256" key="5">
    <source>
        <dbReference type="ARBA" id="ARBA00016383"/>
    </source>
</evidence>
<evidence type="ECO:0000256" key="12">
    <source>
        <dbReference type="ARBA" id="ARBA00023136"/>
    </source>
</evidence>
<evidence type="ECO:0000256" key="6">
    <source>
        <dbReference type="ARBA" id="ARBA00022448"/>
    </source>
</evidence>
<sequence length="100" mass="11575">MSKHRNVSPLIQHLRNFLRGRKVVIQLRYADVISARTQPPPEIPGGPYHKLSQIYYFTHDARREVQPPLEIPLAKQITAGDEQTAIKQKYITPGKPIEWH</sequence>
<proteinExistence type="inferred from homology"/>
<keyword evidence="8" id="KW-0999">Mitochondrion inner membrane</keyword>
<keyword evidence="11" id="KW-0496">Mitochondrion</keyword>
<keyword evidence="10" id="KW-0007">Acetylation</keyword>
<evidence type="ECO:0000256" key="7">
    <source>
        <dbReference type="ARBA" id="ARBA00022660"/>
    </source>
</evidence>
<comment type="subcellular location">
    <subcellularLocation>
        <location evidence="2">Mitochondrion inner membrane</location>
        <topology evidence="2">Peripheral membrane protein</topology>
        <orientation evidence="2">Matrix side</orientation>
    </subcellularLocation>
</comment>
<keyword evidence="6" id="KW-0813">Transport</keyword>
<evidence type="ECO:0000256" key="1">
    <source>
        <dbReference type="ARBA" id="ARBA00003195"/>
    </source>
</evidence>
<reference evidence="15" key="2">
    <citation type="journal article" date="2023" name="Commun. Biol.">
        <title>Intrasexual cuticular hydrocarbon dimorphism in a wasp sheds light on hydrocarbon biosynthesis genes in Hymenoptera.</title>
        <authorList>
            <person name="Moris V.C."/>
            <person name="Podsiadlowski L."/>
            <person name="Martin S."/>
            <person name="Oeyen J.P."/>
            <person name="Donath A."/>
            <person name="Petersen M."/>
            <person name="Wilbrandt J."/>
            <person name="Misof B."/>
            <person name="Liedtke D."/>
            <person name="Thamm M."/>
            <person name="Scheiner R."/>
            <person name="Schmitt T."/>
            <person name="Niehuis O."/>
        </authorList>
    </citation>
    <scope>NUCLEOTIDE SEQUENCE</scope>
    <source>
        <strain evidence="15">GBR_01_08_01A</strain>
    </source>
</reference>
<evidence type="ECO:0000256" key="11">
    <source>
        <dbReference type="ARBA" id="ARBA00023128"/>
    </source>
</evidence>
<evidence type="ECO:0000256" key="4">
    <source>
        <dbReference type="ARBA" id="ARBA00011533"/>
    </source>
</evidence>
<evidence type="ECO:0000313" key="16">
    <source>
        <dbReference type="Proteomes" id="UP001258017"/>
    </source>
</evidence>
<gene>
    <name evidence="15" type="ORF">KPH14_011692</name>
</gene>
<dbReference type="AlphaFoldDB" id="A0AAD9RVI5"/>
<dbReference type="EMBL" id="JAIFRP010000011">
    <property type="protein sequence ID" value="KAK2586646.1"/>
    <property type="molecule type" value="Genomic_DNA"/>
</dbReference>
<dbReference type="Proteomes" id="UP001258017">
    <property type="component" value="Unassembled WGS sequence"/>
</dbReference>
<evidence type="ECO:0000256" key="10">
    <source>
        <dbReference type="ARBA" id="ARBA00022990"/>
    </source>
</evidence>